<keyword evidence="5" id="KW-1185">Reference proteome</keyword>
<name>A0A844HK61_9RHOB</name>
<sequence>MSRTPLTRRDTLALLGAGFIAAPHAARALTIPTYIGPTYLEPRELAGELPAVAERLPLEPRVMDLPALGRNAGRHGGTIRMLIGGQRDIRYMPINGYSRLVGFDLGLNLVADILKSWEVQEGRIFTLRLRRGHRWSDGHPFTAEDFRYCWQDVTLRDDLGGMPPEMQLDGQGPEFEMLDELTLRYSWHAPLPDFLPGLAAPSPLRIFMPAHYMKGFHADYTPADTLARLVVEQRVDDWQGLHQKMSRVTRPENPDLPTLEPWRPRTLPPAQQFVFERNAFFHRVDQDGLQLPYIDRVVMNVSSYDLIPAKVATGESDLQPAGVEFSDYTLVKEAEHRFPIRVHLWTRTQGARVALYPNLTCADPVWRALYRDVRVRRALSLAIDRTEINKALFFGLARESANTIMPESVLFRQEYARAWTQFDPEQANALLDQAGLSAPRRDGFRRLPDGQVAGILAETAGESTVETDVLELVADHFRRVGIALWVRVSQRDLFRSRTMAGLTSMAVWMGLDNAVPTPEMPPYELAPTNEDQYHWSQWGVYYASKGKQGKAPELPEARELVDLVGRWRLSQSHDEKLSIWHRMLAIHADQVFTIGTVNGAKQPVVRAAKLQNLPETGLIGYQPTSVLGIYMPDTFWLDEG</sequence>
<evidence type="ECO:0000313" key="5">
    <source>
        <dbReference type="Proteomes" id="UP000449846"/>
    </source>
</evidence>
<comment type="subcellular location">
    <subcellularLocation>
        <location evidence="1">Periplasm</location>
    </subcellularLocation>
</comment>
<dbReference type="GO" id="GO:0015833">
    <property type="term" value="P:peptide transport"/>
    <property type="evidence" value="ECO:0007669"/>
    <property type="project" value="TreeGrafter"/>
</dbReference>
<dbReference type="OrthoDB" id="9803988at2"/>
<organism evidence="4 5">
    <name type="scientific">Paracoccus litorisediminis</name>
    <dbReference type="NCBI Taxonomy" id="2006130"/>
    <lineage>
        <taxon>Bacteria</taxon>
        <taxon>Pseudomonadati</taxon>
        <taxon>Pseudomonadota</taxon>
        <taxon>Alphaproteobacteria</taxon>
        <taxon>Rhodobacterales</taxon>
        <taxon>Paracoccaceae</taxon>
        <taxon>Paracoccus</taxon>
    </lineage>
</organism>
<dbReference type="SUPFAM" id="SSF53850">
    <property type="entry name" value="Periplasmic binding protein-like II"/>
    <property type="match status" value="1"/>
</dbReference>
<gene>
    <name evidence="4" type="ORF">GL300_09455</name>
</gene>
<dbReference type="AlphaFoldDB" id="A0A844HK61"/>
<reference evidence="4 5" key="1">
    <citation type="submission" date="2019-11" db="EMBL/GenBank/DDBJ databases">
        <authorList>
            <person name="Dong K."/>
        </authorList>
    </citation>
    <scope>NUCLEOTIDE SEQUENCE [LARGE SCALE GENOMIC DNA]</scope>
    <source>
        <strain evidence="4 5">NBRC 112902</strain>
    </source>
</reference>
<dbReference type="RefSeq" id="WP_155039378.1">
    <property type="nucleotide sequence ID" value="NZ_JBHGCD010000003.1"/>
</dbReference>
<dbReference type="Pfam" id="PF00496">
    <property type="entry name" value="SBP_bac_5"/>
    <property type="match status" value="1"/>
</dbReference>
<dbReference type="InterPro" id="IPR000914">
    <property type="entry name" value="SBP_5_dom"/>
</dbReference>
<comment type="caution">
    <text evidence="4">The sequence shown here is derived from an EMBL/GenBank/DDBJ whole genome shotgun (WGS) entry which is preliminary data.</text>
</comment>
<evidence type="ECO:0000256" key="1">
    <source>
        <dbReference type="ARBA" id="ARBA00004418"/>
    </source>
</evidence>
<dbReference type="Gene3D" id="3.40.190.10">
    <property type="entry name" value="Periplasmic binding protein-like II"/>
    <property type="match status" value="1"/>
</dbReference>
<dbReference type="EMBL" id="WMIG01000003">
    <property type="protein sequence ID" value="MTH59439.1"/>
    <property type="molecule type" value="Genomic_DNA"/>
</dbReference>
<evidence type="ECO:0000259" key="3">
    <source>
        <dbReference type="Pfam" id="PF00496"/>
    </source>
</evidence>
<comment type="similarity">
    <text evidence="2">Belongs to the bacterial solute-binding protein 5 family.</text>
</comment>
<dbReference type="CDD" id="cd08500">
    <property type="entry name" value="PBP2_NikA_DppA_OppA_like_4"/>
    <property type="match status" value="1"/>
</dbReference>
<proteinExistence type="inferred from homology"/>
<protein>
    <submittedName>
        <fullName evidence="4">ABC transporter substrate-binding protein</fullName>
    </submittedName>
</protein>
<dbReference type="GO" id="GO:1904680">
    <property type="term" value="F:peptide transmembrane transporter activity"/>
    <property type="evidence" value="ECO:0007669"/>
    <property type="project" value="TreeGrafter"/>
</dbReference>
<evidence type="ECO:0000313" key="4">
    <source>
        <dbReference type="EMBL" id="MTH59439.1"/>
    </source>
</evidence>
<feature type="domain" description="Solute-binding protein family 5" evidence="3">
    <location>
        <begin position="109"/>
        <end position="519"/>
    </location>
</feature>
<dbReference type="PANTHER" id="PTHR30290:SF62">
    <property type="entry name" value="OLIGOPEPTIDE ABC TRANSPORTER, PERIPLASMIC OLIGOPEPTIDE-BINDING PROTEIN"/>
    <property type="match status" value="1"/>
</dbReference>
<dbReference type="PANTHER" id="PTHR30290">
    <property type="entry name" value="PERIPLASMIC BINDING COMPONENT OF ABC TRANSPORTER"/>
    <property type="match status" value="1"/>
</dbReference>
<accession>A0A844HK61</accession>
<evidence type="ECO:0000256" key="2">
    <source>
        <dbReference type="ARBA" id="ARBA00005695"/>
    </source>
</evidence>
<dbReference type="Gene3D" id="3.10.105.10">
    <property type="entry name" value="Dipeptide-binding Protein, Domain 3"/>
    <property type="match status" value="1"/>
</dbReference>
<dbReference type="InterPro" id="IPR039424">
    <property type="entry name" value="SBP_5"/>
</dbReference>
<dbReference type="Proteomes" id="UP000449846">
    <property type="component" value="Unassembled WGS sequence"/>
</dbReference>